<accession>A0A1Q3AUU1</accession>
<dbReference type="PANTHER" id="PTHR36323">
    <property type="entry name" value="MYOTUBULARIN-LIKE PROTEIN"/>
    <property type="match status" value="1"/>
</dbReference>
<reference evidence="2" key="1">
    <citation type="submission" date="2016-04" db="EMBL/GenBank/DDBJ databases">
        <title>Cephalotus genome sequencing.</title>
        <authorList>
            <person name="Fukushima K."/>
            <person name="Hasebe M."/>
            <person name="Fang X."/>
        </authorList>
    </citation>
    <scope>NUCLEOTIDE SEQUENCE [LARGE SCALE GENOMIC DNA]</scope>
    <source>
        <strain evidence="2">cv. St1</strain>
    </source>
</reference>
<dbReference type="FunCoup" id="A0A1Q3AUU1">
    <property type="interactions" value="60"/>
</dbReference>
<evidence type="ECO:0000313" key="1">
    <source>
        <dbReference type="EMBL" id="GAV59323.1"/>
    </source>
</evidence>
<name>A0A1Q3AUU1_CEPFO</name>
<dbReference type="InParanoid" id="A0A1Q3AUU1"/>
<comment type="caution">
    <text evidence="1">The sequence shown here is derived from an EMBL/GenBank/DDBJ whole genome shotgun (WGS) entry which is preliminary data.</text>
</comment>
<proteinExistence type="predicted"/>
<dbReference type="AlphaFoldDB" id="A0A1Q3AUU1"/>
<dbReference type="Proteomes" id="UP000187406">
    <property type="component" value="Unassembled WGS sequence"/>
</dbReference>
<protein>
    <submittedName>
        <fullName evidence="1">Uncharacterized protein</fullName>
    </submittedName>
</protein>
<gene>
    <name evidence="1" type="ORF">CFOL_v3_02854</name>
</gene>
<keyword evidence="2" id="KW-1185">Reference proteome</keyword>
<evidence type="ECO:0000313" key="2">
    <source>
        <dbReference type="Proteomes" id="UP000187406"/>
    </source>
</evidence>
<dbReference type="OrthoDB" id="1919827at2759"/>
<sequence>MGKWYNDHLHHPSLHLHDKSTFLPMLCSRPSLKDVALPKSASFSGVDPLSPKIGCMGQVKRSNKIVGFPAATSQKLTITTRSNNDVKYLKLKKLFSSKNLTGTNNTTSVTAYRIKRGNINGTSEYKNGCKSVKSCASTVSIVDMDPPLPVIKKLHKPSDGGEGNNLYKRRSGGVPLRGLKLQNVQINRHQFELCTV</sequence>
<dbReference type="EMBL" id="BDDD01000105">
    <property type="protein sequence ID" value="GAV59323.1"/>
    <property type="molecule type" value="Genomic_DNA"/>
</dbReference>
<dbReference type="PANTHER" id="PTHR36323:SF1">
    <property type="entry name" value="MYOTUBULARIN-LIKE PROTEIN"/>
    <property type="match status" value="1"/>
</dbReference>
<organism evidence="1 2">
    <name type="scientific">Cephalotus follicularis</name>
    <name type="common">Albany pitcher plant</name>
    <dbReference type="NCBI Taxonomy" id="3775"/>
    <lineage>
        <taxon>Eukaryota</taxon>
        <taxon>Viridiplantae</taxon>
        <taxon>Streptophyta</taxon>
        <taxon>Embryophyta</taxon>
        <taxon>Tracheophyta</taxon>
        <taxon>Spermatophyta</taxon>
        <taxon>Magnoliopsida</taxon>
        <taxon>eudicotyledons</taxon>
        <taxon>Gunneridae</taxon>
        <taxon>Pentapetalae</taxon>
        <taxon>rosids</taxon>
        <taxon>fabids</taxon>
        <taxon>Oxalidales</taxon>
        <taxon>Cephalotaceae</taxon>
        <taxon>Cephalotus</taxon>
    </lineage>
</organism>